<dbReference type="InterPro" id="IPR013087">
    <property type="entry name" value="Znf_C2H2_type"/>
</dbReference>
<dbReference type="SUPFAM" id="SSF57667">
    <property type="entry name" value="beta-beta-alpha zinc fingers"/>
    <property type="match status" value="4"/>
</dbReference>
<dbReference type="PROSITE" id="PS00028">
    <property type="entry name" value="ZINC_FINGER_C2H2_1"/>
    <property type="match status" value="6"/>
</dbReference>
<evidence type="ECO:0000256" key="4">
    <source>
        <dbReference type="ARBA" id="ARBA00022771"/>
    </source>
</evidence>
<feature type="compositionally biased region" description="Basic and acidic residues" evidence="8">
    <location>
        <begin position="200"/>
        <end position="209"/>
    </location>
</feature>
<protein>
    <recommendedName>
        <fullName evidence="9">C2H2-type domain-containing protein</fullName>
    </recommendedName>
</protein>
<dbReference type="OrthoDB" id="6414306at2759"/>
<dbReference type="Gene3D" id="3.30.160.60">
    <property type="entry name" value="Classic Zinc Finger"/>
    <property type="match status" value="4"/>
</dbReference>
<keyword evidence="3" id="KW-0677">Repeat</keyword>
<evidence type="ECO:0000256" key="2">
    <source>
        <dbReference type="ARBA" id="ARBA00022723"/>
    </source>
</evidence>
<comment type="caution">
    <text evidence="10">The sequence shown here is derived from an EMBL/GenBank/DDBJ whole genome shotgun (WGS) entry which is preliminary data.</text>
</comment>
<keyword evidence="4 7" id="KW-0863">Zinc-finger</keyword>
<reference evidence="10 11" key="1">
    <citation type="journal article" date="2018" name="Nat. Ecol. Evol.">
        <title>Genomic signatures of mitonuclear coevolution across populations of Tigriopus californicus.</title>
        <authorList>
            <person name="Barreto F.S."/>
            <person name="Watson E.T."/>
            <person name="Lima T.G."/>
            <person name="Willett C.S."/>
            <person name="Edmands S."/>
            <person name="Li W."/>
            <person name="Burton R.S."/>
        </authorList>
    </citation>
    <scope>NUCLEOTIDE SEQUENCE [LARGE SCALE GENOMIC DNA]</scope>
    <source>
        <strain evidence="10 11">San Diego</strain>
    </source>
</reference>
<dbReference type="Proteomes" id="UP000318571">
    <property type="component" value="Chromosome 10"/>
</dbReference>
<dbReference type="InterPro" id="IPR036236">
    <property type="entry name" value="Znf_C2H2_sf"/>
</dbReference>
<keyword evidence="11" id="KW-1185">Reference proteome</keyword>
<evidence type="ECO:0000313" key="11">
    <source>
        <dbReference type="Proteomes" id="UP000318571"/>
    </source>
</evidence>
<evidence type="ECO:0000256" key="7">
    <source>
        <dbReference type="PROSITE-ProRule" id="PRU00042"/>
    </source>
</evidence>
<feature type="domain" description="C2H2-type" evidence="9">
    <location>
        <begin position="491"/>
        <end position="518"/>
    </location>
</feature>
<dbReference type="GO" id="GO:0001228">
    <property type="term" value="F:DNA-binding transcription activator activity, RNA polymerase II-specific"/>
    <property type="evidence" value="ECO:0007669"/>
    <property type="project" value="TreeGrafter"/>
</dbReference>
<evidence type="ECO:0000259" key="9">
    <source>
        <dbReference type="PROSITE" id="PS50157"/>
    </source>
</evidence>
<keyword evidence="5" id="KW-0862">Zinc</keyword>
<dbReference type="AlphaFoldDB" id="A0A553NBD4"/>
<dbReference type="SMART" id="SM00355">
    <property type="entry name" value="ZnF_C2H2"/>
    <property type="match status" value="10"/>
</dbReference>
<evidence type="ECO:0000256" key="1">
    <source>
        <dbReference type="ARBA" id="ARBA00004123"/>
    </source>
</evidence>
<dbReference type="Pfam" id="PF00096">
    <property type="entry name" value="zf-C2H2"/>
    <property type="match status" value="2"/>
</dbReference>
<evidence type="ECO:0000256" key="3">
    <source>
        <dbReference type="ARBA" id="ARBA00022737"/>
    </source>
</evidence>
<dbReference type="GO" id="GO:0000978">
    <property type="term" value="F:RNA polymerase II cis-regulatory region sequence-specific DNA binding"/>
    <property type="evidence" value="ECO:0007669"/>
    <property type="project" value="TreeGrafter"/>
</dbReference>
<proteinExistence type="predicted"/>
<evidence type="ECO:0000313" key="10">
    <source>
        <dbReference type="EMBL" id="TRY62727.1"/>
    </source>
</evidence>
<dbReference type="PANTHER" id="PTHR24376">
    <property type="entry name" value="ZINC FINGER PROTEIN"/>
    <property type="match status" value="1"/>
</dbReference>
<comment type="subcellular location">
    <subcellularLocation>
        <location evidence="1">Nucleus</location>
    </subcellularLocation>
</comment>
<evidence type="ECO:0000256" key="6">
    <source>
        <dbReference type="ARBA" id="ARBA00023242"/>
    </source>
</evidence>
<name>A0A553NBD4_TIGCA</name>
<dbReference type="GO" id="GO:0005634">
    <property type="term" value="C:nucleus"/>
    <property type="evidence" value="ECO:0007669"/>
    <property type="project" value="UniProtKB-SubCell"/>
</dbReference>
<dbReference type="EMBL" id="VCGU01000458">
    <property type="protein sequence ID" value="TRY62727.1"/>
    <property type="molecule type" value="Genomic_DNA"/>
</dbReference>
<dbReference type="STRING" id="6832.A0A553NBD4"/>
<dbReference type="PANTHER" id="PTHR24376:SF235">
    <property type="entry name" value="C2H2-TYPE DOMAIN-CONTAINING PROTEIN"/>
    <property type="match status" value="1"/>
</dbReference>
<feature type="region of interest" description="Disordered" evidence="8">
    <location>
        <begin position="614"/>
        <end position="639"/>
    </location>
</feature>
<gene>
    <name evidence="10" type="ORF">TCAL_16590</name>
</gene>
<feature type="domain" description="C2H2-type" evidence="9">
    <location>
        <begin position="588"/>
        <end position="611"/>
    </location>
</feature>
<feature type="region of interest" description="Disordered" evidence="8">
    <location>
        <begin position="200"/>
        <end position="225"/>
    </location>
</feature>
<organism evidence="10 11">
    <name type="scientific">Tigriopus californicus</name>
    <name type="common">Marine copepod</name>
    <dbReference type="NCBI Taxonomy" id="6832"/>
    <lineage>
        <taxon>Eukaryota</taxon>
        <taxon>Metazoa</taxon>
        <taxon>Ecdysozoa</taxon>
        <taxon>Arthropoda</taxon>
        <taxon>Crustacea</taxon>
        <taxon>Multicrustacea</taxon>
        <taxon>Hexanauplia</taxon>
        <taxon>Copepoda</taxon>
        <taxon>Harpacticoida</taxon>
        <taxon>Harpacticidae</taxon>
        <taxon>Tigriopus</taxon>
    </lineage>
</organism>
<keyword evidence="2" id="KW-0479">Metal-binding</keyword>
<dbReference type="PROSITE" id="PS50157">
    <property type="entry name" value="ZINC_FINGER_C2H2_2"/>
    <property type="match status" value="4"/>
</dbReference>
<dbReference type="GO" id="GO:0008270">
    <property type="term" value="F:zinc ion binding"/>
    <property type="evidence" value="ECO:0007669"/>
    <property type="project" value="UniProtKB-KW"/>
</dbReference>
<evidence type="ECO:0000256" key="5">
    <source>
        <dbReference type="ARBA" id="ARBA00022833"/>
    </source>
</evidence>
<feature type="domain" description="C2H2-type" evidence="9">
    <location>
        <begin position="519"/>
        <end position="546"/>
    </location>
</feature>
<sequence>MDLASKLFQRLQSLDNSLHLLHLVVQNWIVFQRDSFDIFDDYGDPFTTQIFLIEISTGKYIHRVQGSKVDCGATLDDNLLFSKLTEAFVDSKVCQGFSLKSKSGSQPDSLLIQEFPFKRKVAQNCQYLFEPALKTSALNHEQGFRWVCPVCEEACENGQENGEDADMDSIEVNPLKLEAVLSEEIDLFSFVEVDEHNNDGVGVKEHEQDSTNPIAKKPTIDDDSETVKKKQAKKGYYCNHCSETFKTLWLYQKHQREKRKVGCKECKEDIITFKELVEHVYVTHTEVFEKYFKYGQSMAELEHLSAPKQCNLCDMIYNGKLLLSRHKEVFHELGDFRCDLCRKPCLTFYDLLIHNYQKHDVALEHLQPQTHGLEAVSLPDGKITYKRGSFPCHHCDATYVSDSAWIRHMRANHSWHHYFECKICDEACHYAADFSTHMLTFHADRPEIKCPTIWCSHFSNLKDDPEHFNSHFRECERLRRNNKDFVEQKVLQCHTCGKIYVCKLAFDAHVKRHQGIEHYKCSHCDYGTNHKAVLVNHEKAHLREKGLTNADTGLVLYHSCDQCEKKYSTKRAVLNHVKYFHEGIKKIYPCKDCDQILSSHTSLYNHKRKVHGLANTQDEKRPKQKKKNMKIISTSRLKI</sequence>
<feature type="domain" description="C2H2-type" evidence="9">
    <location>
        <begin position="558"/>
        <end position="586"/>
    </location>
</feature>
<keyword evidence="6" id="KW-0539">Nucleus</keyword>
<evidence type="ECO:0000256" key="8">
    <source>
        <dbReference type="SAM" id="MobiDB-lite"/>
    </source>
</evidence>
<accession>A0A553NBD4</accession>